<name>A0A6P4Z345_BRABE</name>
<dbReference type="KEGG" id="bbel:109470844"/>
<dbReference type="Proteomes" id="UP000515135">
    <property type="component" value="Unplaced"/>
</dbReference>
<dbReference type="AlphaFoldDB" id="A0A6P4Z345"/>
<accession>A0A6P4Z345</accession>
<keyword evidence="1" id="KW-1185">Reference proteome</keyword>
<organism evidence="1 2">
    <name type="scientific">Branchiostoma belcheri</name>
    <name type="common">Amphioxus</name>
    <dbReference type="NCBI Taxonomy" id="7741"/>
    <lineage>
        <taxon>Eukaryota</taxon>
        <taxon>Metazoa</taxon>
        <taxon>Chordata</taxon>
        <taxon>Cephalochordata</taxon>
        <taxon>Leptocardii</taxon>
        <taxon>Amphioxiformes</taxon>
        <taxon>Branchiostomatidae</taxon>
        <taxon>Branchiostoma</taxon>
    </lineage>
</organism>
<reference evidence="2" key="1">
    <citation type="submission" date="2025-08" db="UniProtKB">
        <authorList>
            <consortium name="RefSeq"/>
        </authorList>
    </citation>
    <scope>IDENTIFICATION</scope>
    <source>
        <tissue evidence="2">Gonad</tissue>
    </source>
</reference>
<dbReference type="RefSeq" id="XP_019625492.1">
    <property type="nucleotide sequence ID" value="XM_019769933.1"/>
</dbReference>
<proteinExistence type="predicted"/>
<evidence type="ECO:0000313" key="1">
    <source>
        <dbReference type="Proteomes" id="UP000515135"/>
    </source>
</evidence>
<protein>
    <submittedName>
        <fullName evidence="2">Uncharacterized protein LOC109470844</fullName>
    </submittedName>
</protein>
<evidence type="ECO:0000313" key="2">
    <source>
        <dbReference type="RefSeq" id="XP_019625492.1"/>
    </source>
</evidence>
<dbReference type="GeneID" id="109470844"/>
<gene>
    <name evidence="2" type="primary">LOC109470844</name>
</gene>
<dbReference type="OrthoDB" id="9980803at2759"/>
<sequence>MATYSPAVREASLSGKIKRFPERERQLLNTTLRSHGWQSMTKDFRIKTCTDVRREHLVAVAEGVDGACSDFKKDVKTRLELVKKMRCNGEVHVYKGGNHEGSKRVFYRYFMFVRANTTGTYDVFLATLCRKEEEPSFFGMLGKALLFMLFPEALLFQIATDAALSQVAQVLARGNITADDEDVSLIHVSALALSRGTVPKDLGDKIIEFEFVEDLIEKGFLIPNGDGSQMTLKFE</sequence>